<dbReference type="GO" id="GO:0050660">
    <property type="term" value="F:flavin adenine dinucleotide binding"/>
    <property type="evidence" value="ECO:0007669"/>
    <property type="project" value="TreeGrafter"/>
</dbReference>
<feature type="domain" description="Thiamine pyrophosphate enzyme TPP-binding" evidence="6">
    <location>
        <begin position="420"/>
        <end position="572"/>
    </location>
</feature>
<comment type="similarity">
    <text evidence="1 3">Belongs to the TPP enzyme family.</text>
</comment>
<dbReference type="SUPFAM" id="SSF52518">
    <property type="entry name" value="Thiamin diphosphate-binding fold (THDP-binding)"/>
    <property type="match status" value="2"/>
</dbReference>
<dbReference type="InterPro" id="IPR030817">
    <property type="entry name" value="Myo_inos_IolD"/>
</dbReference>
<name>A0A060QDJ9_9PROT</name>
<gene>
    <name evidence="8" type="ORF">ASAP_0703</name>
</gene>
<evidence type="ECO:0000259" key="6">
    <source>
        <dbReference type="Pfam" id="PF02775"/>
    </source>
</evidence>
<dbReference type="SUPFAM" id="SSF52467">
    <property type="entry name" value="DHS-like NAD/FAD-binding domain"/>
    <property type="match status" value="1"/>
</dbReference>
<evidence type="ECO:0000259" key="5">
    <source>
        <dbReference type="Pfam" id="PF00205"/>
    </source>
</evidence>
<sequence length="618" mass="66443">MKTIRLTMSQALVRAMMAQKTEIDGRIEPFFAGVWAIFGHGNVAGLGEALHAQRDILPTLRGHNEQGMVHAATAFAKAARRRQVMACTSSIGPGALNMVTGAAVAHVNRLPVLLLPGDVFANRIPDPVLQQVEDFGDGTLSASDCFRAVSRYFDRITRPEQIIPAFNRAMTVLTDPAECGPVTLSLCQDVQAEAFEYPESFFAERIHRIRRPVADEVELEEAIALISQSRKPLVIAGGGVLYAGIEKQLAAFCAAKGIPVGETQAGRSSLPTSNTLNMGGIGVSGSSAANEMAVEADLVIAVGTRLADFTTGSWGLFANPDMRIVSLNIQPFDATKHQALAVVGDAGKSLSALEAGLKDWKAIPEWTGKAERAYRNWMDISARYQALPDASQTSLPTDAQVIGAVQRAGRPTDTVVCAAGGLPAELQKHWRAEQPGGYHMEYGFSCMGYELAGALGVKMACPEREVIVMLGDGSWLMLNAEIATSVVLDQKLIIVLLDNHGYGCINRLQQECGGAPFNNLWEDCRQVQPFKIDFVQLAHGLGAHAEKVPDLPSLTAAVERARAADRTTVIVIDTDPASTTTDGGAWWDVAVPEVSTRSQVGKARESYERQRGTQRIGN</sequence>
<reference evidence="8 9" key="2">
    <citation type="journal article" date="2014" name="PLoS ONE">
        <title>Evolution of mitochondria reconstructed from the energy metabolism of living bacteria.</title>
        <authorList>
            <person name="Degli Esposti M."/>
            <person name="Chouaia B."/>
            <person name="Comandatore F."/>
            <person name="Crotti E."/>
            <person name="Sassera D."/>
            <person name="Lievens P.M."/>
            <person name="Daffonchio D."/>
            <person name="Bandi C."/>
        </authorList>
    </citation>
    <scope>NUCLEOTIDE SEQUENCE [LARGE SCALE GENOMIC DNA]</scope>
    <source>
        <strain evidence="8 9">SF2.1</strain>
    </source>
</reference>
<dbReference type="InterPro" id="IPR029035">
    <property type="entry name" value="DHS-like_NAD/FAD-binding_dom"/>
</dbReference>
<dbReference type="Proteomes" id="UP000027583">
    <property type="component" value="Unassembled WGS sequence"/>
</dbReference>
<dbReference type="eggNOG" id="COG3962">
    <property type="taxonomic scope" value="Bacteria"/>
</dbReference>
<dbReference type="InterPro" id="IPR012001">
    <property type="entry name" value="Thiamin_PyroP_enz_TPP-bd_dom"/>
</dbReference>
<dbReference type="NCBIfam" id="TIGR04377">
    <property type="entry name" value="myo_inos_iolD"/>
    <property type="match status" value="1"/>
</dbReference>
<dbReference type="InterPro" id="IPR000399">
    <property type="entry name" value="TPP-bd_CS"/>
</dbReference>
<feature type="domain" description="Thiamine pyrophosphate enzyme central" evidence="5">
    <location>
        <begin position="219"/>
        <end position="353"/>
    </location>
</feature>
<dbReference type="Pfam" id="PF02775">
    <property type="entry name" value="TPP_enzyme_C"/>
    <property type="match status" value="1"/>
</dbReference>
<keyword evidence="2 3" id="KW-0786">Thiamine pyrophosphate</keyword>
<dbReference type="Gene3D" id="3.40.50.970">
    <property type="match status" value="2"/>
</dbReference>
<feature type="region of interest" description="Disordered" evidence="4">
    <location>
        <begin position="598"/>
        <end position="618"/>
    </location>
</feature>
<dbReference type="AlphaFoldDB" id="A0A060QDJ9"/>
<dbReference type="InterPro" id="IPR011766">
    <property type="entry name" value="TPP_enzyme_TPP-bd"/>
</dbReference>
<evidence type="ECO:0000259" key="7">
    <source>
        <dbReference type="Pfam" id="PF02776"/>
    </source>
</evidence>
<dbReference type="InterPro" id="IPR012000">
    <property type="entry name" value="Thiamin_PyroP_enz_cen_dom"/>
</dbReference>
<dbReference type="GO" id="GO:0019310">
    <property type="term" value="P:inositol catabolic process"/>
    <property type="evidence" value="ECO:0007669"/>
    <property type="project" value="InterPro"/>
</dbReference>
<dbReference type="EC" id="3.7.1.-" evidence="8"/>
<evidence type="ECO:0000256" key="1">
    <source>
        <dbReference type="ARBA" id="ARBA00007812"/>
    </source>
</evidence>
<evidence type="ECO:0000256" key="4">
    <source>
        <dbReference type="SAM" id="MobiDB-lite"/>
    </source>
</evidence>
<dbReference type="CDD" id="cd07035">
    <property type="entry name" value="TPP_PYR_POX_like"/>
    <property type="match status" value="1"/>
</dbReference>
<dbReference type="GO" id="GO:0009097">
    <property type="term" value="P:isoleucine biosynthetic process"/>
    <property type="evidence" value="ECO:0007669"/>
    <property type="project" value="TreeGrafter"/>
</dbReference>
<comment type="caution">
    <text evidence="8">The sequence shown here is derived from an EMBL/GenBank/DDBJ whole genome shotgun (WGS) entry which is preliminary data.</text>
</comment>
<dbReference type="InterPro" id="IPR045229">
    <property type="entry name" value="TPP_enz"/>
</dbReference>
<dbReference type="Pfam" id="PF00205">
    <property type="entry name" value="TPP_enzyme_M"/>
    <property type="match status" value="1"/>
</dbReference>
<dbReference type="Gene3D" id="3.40.50.1220">
    <property type="entry name" value="TPP-binding domain"/>
    <property type="match status" value="1"/>
</dbReference>
<dbReference type="GO" id="GO:0005948">
    <property type="term" value="C:acetolactate synthase complex"/>
    <property type="evidence" value="ECO:0007669"/>
    <property type="project" value="TreeGrafter"/>
</dbReference>
<dbReference type="PANTHER" id="PTHR18968:SF9">
    <property type="entry name" value="3D-(3,5_4)-TRIHYDROXYCYCLOHEXANE-1,2-DIONE HYDROLASE"/>
    <property type="match status" value="1"/>
</dbReference>
<dbReference type="RefSeq" id="WP_023979618.1">
    <property type="nucleotide sequence ID" value="NZ_CBLX010000004.1"/>
</dbReference>
<protein>
    <submittedName>
        <fullName evidence="8">Epi-inositol hydrolase</fullName>
        <ecNumber evidence="8">3.7.1.-</ecNumber>
    </submittedName>
</protein>
<evidence type="ECO:0000256" key="2">
    <source>
        <dbReference type="ARBA" id="ARBA00023052"/>
    </source>
</evidence>
<dbReference type="EMBL" id="CBLX010000004">
    <property type="protein sequence ID" value="CDG38748.1"/>
    <property type="molecule type" value="Genomic_DNA"/>
</dbReference>
<feature type="compositionally biased region" description="Basic and acidic residues" evidence="4">
    <location>
        <begin position="602"/>
        <end position="611"/>
    </location>
</feature>
<evidence type="ECO:0000256" key="3">
    <source>
        <dbReference type="RuleBase" id="RU362132"/>
    </source>
</evidence>
<dbReference type="Pfam" id="PF02776">
    <property type="entry name" value="TPP_enzyme_N"/>
    <property type="match status" value="1"/>
</dbReference>
<dbReference type="GO" id="GO:0030976">
    <property type="term" value="F:thiamine pyrophosphate binding"/>
    <property type="evidence" value="ECO:0007669"/>
    <property type="project" value="InterPro"/>
</dbReference>
<accession>A0A060QDJ9</accession>
<dbReference type="PANTHER" id="PTHR18968">
    <property type="entry name" value="THIAMINE PYROPHOSPHATE ENZYMES"/>
    <property type="match status" value="1"/>
</dbReference>
<dbReference type="GO" id="GO:0016823">
    <property type="term" value="F:hydrolase activity, acting on acid carbon-carbon bonds, in ketonic substances"/>
    <property type="evidence" value="ECO:0007669"/>
    <property type="project" value="InterPro"/>
</dbReference>
<dbReference type="GO" id="GO:0009099">
    <property type="term" value="P:L-valine biosynthetic process"/>
    <property type="evidence" value="ECO:0007669"/>
    <property type="project" value="TreeGrafter"/>
</dbReference>
<dbReference type="PROSITE" id="PS00187">
    <property type="entry name" value="TPP_ENZYMES"/>
    <property type="match status" value="1"/>
</dbReference>
<organism evidence="8 9">
    <name type="scientific">Asaia bogorensis</name>
    <dbReference type="NCBI Taxonomy" id="91915"/>
    <lineage>
        <taxon>Bacteria</taxon>
        <taxon>Pseudomonadati</taxon>
        <taxon>Pseudomonadota</taxon>
        <taxon>Alphaproteobacteria</taxon>
        <taxon>Acetobacterales</taxon>
        <taxon>Acetobacteraceae</taxon>
        <taxon>Asaia</taxon>
    </lineage>
</organism>
<dbReference type="GO" id="GO:0000287">
    <property type="term" value="F:magnesium ion binding"/>
    <property type="evidence" value="ECO:0007669"/>
    <property type="project" value="InterPro"/>
</dbReference>
<reference evidence="8 9" key="1">
    <citation type="journal article" date="2014" name="Genome Biol. Evol.">
        <title>Acetic acid bacteria genomes reveal functional traits for adaptation to life in insect guts.</title>
        <authorList>
            <person name="Chouaia B."/>
            <person name="Gaiarsa S."/>
            <person name="Crotti E."/>
            <person name="Comandatore F."/>
            <person name="Degli Esposti M."/>
            <person name="Ricci I."/>
            <person name="Alma A."/>
            <person name="Favia G."/>
            <person name="Bandi C."/>
            <person name="Daffonchio D."/>
        </authorList>
    </citation>
    <scope>NUCLEOTIDE SEQUENCE [LARGE SCALE GENOMIC DNA]</scope>
    <source>
        <strain evidence="8 9">SF2.1</strain>
    </source>
</reference>
<keyword evidence="8" id="KW-0378">Hydrolase</keyword>
<proteinExistence type="inferred from homology"/>
<evidence type="ECO:0000313" key="9">
    <source>
        <dbReference type="Proteomes" id="UP000027583"/>
    </source>
</evidence>
<dbReference type="GO" id="GO:0003984">
    <property type="term" value="F:acetolactate synthase activity"/>
    <property type="evidence" value="ECO:0007669"/>
    <property type="project" value="TreeGrafter"/>
</dbReference>
<dbReference type="InterPro" id="IPR029061">
    <property type="entry name" value="THDP-binding"/>
</dbReference>
<evidence type="ECO:0000313" key="8">
    <source>
        <dbReference type="EMBL" id="CDG38748.1"/>
    </source>
</evidence>
<feature type="domain" description="Thiamine pyrophosphate enzyme N-terminal TPP-binding" evidence="7">
    <location>
        <begin position="45"/>
        <end position="130"/>
    </location>
</feature>